<evidence type="ECO:0000313" key="1">
    <source>
        <dbReference type="EMBL" id="RIT29282.1"/>
    </source>
</evidence>
<dbReference type="Proteomes" id="UP000284557">
    <property type="component" value="Unassembled WGS sequence"/>
</dbReference>
<reference evidence="1 2" key="1">
    <citation type="submission" date="2018-08" db="EMBL/GenBank/DDBJ databases">
        <title>Linezolid Resistance in Mycobacterium abscessus: MIC Distribution and Comprehensive Investigation of Resistance Mechanisms.</title>
        <authorList>
            <person name="Ye M."/>
            <person name="Xu L."/>
            <person name="Zou Y."/>
            <person name="Li B."/>
            <person name="Guo Q."/>
            <person name="Zhang Y."/>
            <person name="Zhan M."/>
            <person name="Xu B."/>
            <person name="Yu F."/>
            <person name="Zhang Z."/>
            <person name="Chu H."/>
        </authorList>
    </citation>
    <scope>NUCLEOTIDE SEQUENCE [LARGE SCALE GENOMIC DNA]</scope>
    <source>
        <strain evidence="1 2">G143</strain>
    </source>
</reference>
<evidence type="ECO:0000313" key="2">
    <source>
        <dbReference type="Proteomes" id="UP000284557"/>
    </source>
</evidence>
<accession>A0ABD7HI15</accession>
<organism evidence="1 2">
    <name type="scientific">Mycobacteroides abscessus</name>
    <dbReference type="NCBI Taxonomy" id="36809"/>
    <lineage>
        <taxon>Bacteria</taxon>
        <taxon>Bacillati</taxon>
        <taxon>Actinomycetota</taxon>
        <taxon>Actinomycetes</taxon>
        <taxon>Mycobacteriales</taxon>
        <taxon>Mycobacteriaceae</taxon>
        <taxon>Mycobacteroides</taxon>
    </lineage>
</organism>
<sequence>MNPDSFSGPIMAHCLAHSSTTTVSKLNLDTGELATIAIFPFACDGGSPWDTSYSHDFLKVVNPTLRSDDHVVYYDSRTGTSVDVTNIVSPTPTGDFGTQTISQHAYPQFDEQGLFVFFDVKAAEYKFFDTNAKRIVRTSKTYSPRFLQQLALDPSRVGPNELPKEDNTRLCDPKWIIDNTRYLRTIGDNTISGSQGNYQLVIAPIPKSATRPNCNETTGQVITPPSLEIWRAAANPTGSTIVFLVESRTNGKALNLYRANTEDPSRPTQIKLSNSFLEHAGISEDRDKSQVVSFIGWR</sequence>
<gene>
    <name evidence="1" type="ORF">D2E76_25485</name>
</gene>
<protein>
    <submittedName>
        <fullName evidence="1">Uncharacterized protein</fullName>
    </submittedName>
</protein>
<comment type="caution">
    <text evidence="1">The sequence shown here is derived from an EMBL/GenBank/DDBJ whole genome shotgun (WGS) entry which is preliminary data.</text>
</comment>
<dbReference type="AlphaFoldDB" id="A0ABD7HI15"/>
<proteinExistence type="predicted"/>
<dbReference type="SUPFAM" id="SSF82171">
    <property type="entry name" value="DPP6 N-terminal domain-like"/>
    <property type="match status" value="1"/>
</dbReference>
<name>A0ABD7HI15_9MYCO</name>
<dbReference type="EMBL" id="QXBN01000033">
    <property type="protein sequence ID" value="RIT29282.1"/>
    <property type="molecule type" value="Genomic_DNA"/>
</dbReference>